<evidence type="ECO:0000259" key="1">
    <source>
        <dbReference type="Pfam" id="PF14504"/>
    </source>
</evidence>
<dbReference type="InterPro" id="IPR029410">
    <property type="entry name" value="CAP_assoc"/>
</dbReference>
<dbReference type="AlphaFoldDB" id="A0A1V8YFA0"/>
<feature type="domain" description="CAP-associated" evidence="1">
    <location>
        <begin position="61"/>
        <end position="202"/>
    </location>
</feature>
<dbReference type="Gene3D" id="3.40.33.10">
    <property type="entry name" value="CAP"/>
    <property type="match status" value="1"/>
</dbReference>
<dbReference type="EMBL" id="MJEA01000001">
    <property type="protein sequence ID" value="OQO71281.1"/>
    <property type="molecule type" value="Genomic_DNA"/>
</dbReference>
<proteinExistence type="predicted"/>
<gene>
    <name evidence="2" type="ORF">BH747_00150</name>
</gene>
<protein>
    <recommendedName>
        <fullName evidence="1">CAP-associated domain-containing protein</fullName>
    </recommendedName>
</protein>
<dbReference type="OrthoDB" id="9783944at2"/>
<dbReference type="Proteomes" id="UP000192477">
    <property type="component" value="Unassembled WGS sequence"/>
</dbReference>
<dbReference type="InterPro" id="IPR035940">
    <property type="entry name" value="CAP_sf"/>
</dbReference>
<organism evidence="2 3">
    <name type="scientific">Enterococcus villorum</name>
    <dbReference type="NCBI Taxonomy" id="112904"/>
    <lineage>
        <taxon>Bacteria</taxon>
        <taxon>Bacillati</taxon>
        <taxon>Bacillota</taxon>
        <taxon>Bacilli</taxon>
        <taxon>Lactobacillales</taxon>
        <taxon>Enterococcaceae</taxon>
        <taxon>Enterococcus</taxon>
    </lineage>
</organism>
<dbReference type="RefSeq" id="WP_081181287.1">
    <property type="nucleotide sequence ID" value="NZ_MJEA01000001.1"/>
</dbReference>
<name>A0A1V8YFA0_9ENTE</name>
<accession>A0A1V8YFA0</accession>
<dbReference type="STRING" id="112904.BH747_00150"/>
<evidence type="ECO:0000313" key="2">
    <source>
        <dbReference type="EMBL" id="OQO71281.1"/>
    </source>
</evidence>
<comment type="caution">
    <text evidence="2">The sequence shown here is derived from an EMBL/GenBank/DDBJ whole genome shotgun (WGS) entry which is preliminary data.</text>
</comment>
<sequence length="375" mass="43615">MKRLGLFGAILLSVIIAFYMEPVWFPPKIEGKKNQEQQIQNQMTAWKYQKLQTTGFSMYVGQSVAELEQRYGEPYQRMSSGFGFETRYYKDQVNHLSFEANIENDQVSTIKVLNADKTNVAPFSLGMTMQDLTEITTIYTNFNFQYNDAEIGIELMEEDMNYRPLIAFNNETFAILFFDQSSNGLFSIVYLDKESLLKLLPYQVFGEDLPQYQVEEQVDWEQINQEKEVHSVQLLNELRYLDELPLYQQSTNFSTQTKLLLTDYLNKPEGILSKERLATWQQVNGSAKTTAKFSLTTDEFNQLLAKRKLAQTNGVFSHPVIDPTFTFLFLYSDPYYHDHFFANTSELLGIAFSKENMLILLQEIEKERTDSSDNQ</sequence>
<evidence type="ECO:0000313" key="3">
    <source>
        <dbReference type="Proteomes" id="UP000192477"/>
    </source>
</evidence>
<reference evidence="2 3" key="1">
    <citation type="journal article" date="2017" name="BMC Microbiol.">
        <title>Comparative genomics of Enterococcus spp. isolated from bovine feces.</title>
        <authorList>
            <person name="Beukers A.G."/>
            <person name="Zaheer R."/>
            <person name="Goji N."/>
            <person name="Amoako K.K."/>
            <person name="Chaves A.V."/>
            <person name="Ward M.P."/>
            <person name="McAllister T.A."/>
        </authorList>
    </citation>
    <scope>NUCLEOTIDE SEQUENCE [LARGE SCALE GENOMIC DNA]</scope>
    <source>
        <strain evidence="2 3">F1129D 143</strain>
    </source>
</reference>
<dbReference type="Pfam" id="PF14504">
    <property type="entry name" value="CAP_assoc_N"/>
    <property type="match status" value="1"/>
</dbReference>